<evidence type="ECO:0000256" key="5">
    <source>
        <dbReference type="SAM" id="MobiDB-lite"/>
    </source>
</evidence>
<sequence>MEPTKRYSAPTSACVDLAYAYLDIERDEDAQQEKWQAEVAAWQRRRDRGRARAQPRDDPKPKKPLRTSLRAFAAASPYDESSIRKHLKSLKEDGKPNLSDRPAGRPRLLLDWEDEIIVKDILERGAIPVSKSEVVEAANRARALRGQSAVGKHWFERWMAIHPELNPEPDTELDTTQTAVGSTAPGVSPPVSVSPQRLRIGGTSTALTQPPILPISQYRRPQQAAPRHREKMAPLKITLDGVKIAVTAQSLHGDTFAPFGEVIQNPRPDVHPSQFDDAGPLPLHAVPANQGSAIKFQHVTKMVNRYGQAPSGKPGSAVMNMFVCAARRLQTQPSRSHGTVSSSRVFEVKILERHPYTSQTFSPLSTTGSRDMNSKEGYLVIVAPRLERPSLPSSIPGPSNVGLGQDKPDLTQLKAFIATTDQAVTYGAGTWHAPMVALGPEGSTVSFIVTQFTNGVGNEDCEEVVLESPNGDGHVLIELPQSSNARASRRAQVDSNL</sequence>
<dbReference type="Proteomes" id="UP000285146">
    <property type="component" value="Unassembled WGS sequence"/>
</dbReference>
<gene>
    <name evidence="6" type="ORF">VPNG_06901</name>
</gene>
<feature type="region of interest" description="Disordered" evidence="5">
    <location>
        <begin position="172"/>
        <end position="196"/>
    </location>
</feature>
<evidence type="ECO:0008006" key="8">
    <source>
        <dbReference type="Google" id="ProtNLM"/>
    </source>
</evidence>
<dbReference type="InterPro" id="IPR007247">
    <property type="entry name" value="Ureidogly_lyase"/>
</dbReference>
<evidence type="ECO:0000256" key="1">
    <source>
        <dbReference type="ARBA" id="ARBA00011738"/>
    </source>
</evidence>
<evidence type="ECO:0000256" key="2">
    <source>
        <dbReference type="ARBA" id="ARBA00022631"/>
    </source>
</evidence>
<dbReference type="GO" id="GO:0004848">
    <property type="term" value="F:ureidoglycolate hydrolase activity"/>
    <property type="evidence" value="ECO:0007669"/>
    <property type="project" value="InterPro"/>
</dbReference>
<dbReference type="InParanoid" id="A0A423WXF9"/>
<dbReference type="PANTHER" id="PTHR21221:SF1">
    <property type="entry name" value="UREIDOGLYCOLATE LYASE"/>
    <property type="match status" value="1"/>
</dbReference>
<dbReference type="InterPro" id="IPR047233">
    <property type="entry name" value="UAH_cupin"/>
</dbReference>
<evidence type="ECO:0000313" key="6">
    <source>
        <dbReference type="EMBL" id="ROW08177.1"/>
    </source>
</evidence>
<dbReference type="STRING" id="1230097.A0A423WXF9"/>
<dbReference type="OrthoDB" id="10266039at2759"/>
<dbReference type="GO" id="GO:0000256">
    <property type="term" value="P:allantoin catabolic process"/>
    <property type="evidence" value="ECO:0007669"/>
    <property type="project" value="InterPro"/>
</dbReference>
<feature type="compositionally biased region" description="Low complexity" evidence="5">
    <location>
        <begin position="180"/>
        <end position="195"/>
    </location>
</feature>
<organism evidence="6 7">
    <name type="scientific">Cytospora leucostoma</name>
    <dbReference type="NCBI Taxonomy" id="1230097"/>
    <lineage>
        <taxon>Eukaryota</taxon>
        <taxon>Fungi</taxon>
        <taxon>Dikarya</taxon>
        <taxon>Ascomycota</taxon>
        <taxon>Pezizomycotina</taxon>
        <taxon>Sordariomycetes</taxon>
        <taxon>Sordariomycetidae</taxon>
        <taxon>Diaporthales</taxon>
        <taxon>Cytosporaceae</taxon>
        <taxon>Cytospora</taxon>
    </lineage>
</organism>
<accession>A0A423WXF9</accession>
<dbReference type="AlphaFoldDB" id="A0A423WXF9"/>
<dbReference type="EMBL" id="LKEB01000035">
    <property type="protein sequence ID" value="ROW08177.1"/>
    <property type="molecule type" value="Genomic_DNA"/>
</dbReference>
<dbReference type="PANTHER" id="PTHR21221">
    <property type="entry name" value="UREIDOGLYCOLATE HYDROLASE"/>
    <property type="match status" value="1"/>
</dbReference>
<evidence type="ECO:0000256" key="3">
    <source>
        <dbReference type="ARBA" id="ARBA00023239"/>
    </source>
</evidence>
<dbReference type="GO" id="GO:0006144">
    <property type="term" value="P:purine nucleobase metabolic process"/>
    <property type="evidence" value="ECO:0007669"/>
    <property type="project" value="UniProtKB-KW"/>
</dbReference>
<dbReference type="SUPFAM" id="SSF51182">
    <property type="entry name" value="RmlC-like cupins"/>
    <property type="match status" value="1"/>
</dbReference>
<evidence type="ECO:0000313" key="7">
    <source>
        <dbReference type="Proteomes" id="UP000285146"/>
    </source>
</evidence>
<feature type="region of interest" description="Disordered" evidence="5">
    <location>
        <begin position="43"/>
        <end position="71"/>
    </location>
</feature>
<dbReference type="Pfam" id="PF04115">
    <property type="entry name" value="Ureidogly_lyase"/>
    <property type="match status" value="1"/>
</dbReference>
<protein>
    <recommendedName>
        <fullName evidence="8">HTH CENPB-type domain-containing protein</fullName>
    </recommendedName>
</protein>
<proteinExistence type="predicted"/>
<comment type="caution">
    <text evidence="6">The sequence shown here is derived from an EMBL/GenBank/DDBJ whole genome shotgun (WGS) entry which is preliminary data.</text>
</comment>
<comment type="subunit">
    <text evidence="1">Homodimer.</text>
</comment>
<dbReference type="InterPro" id="IPR011051">
    <property type="entry name" value="RmlC_Cupin_sf"/>
</dbReference>
<reference evidence="6 7" key="1">
    <citation type="submission" date="2015-09" db="EMBL/GenBank/DDBJ databases">
        <title>Host preference determinants of Valsa canker pathogens revealed by comparative genomics.</title>
        <authorList>
            <person name="Yin Z."/>
            <person name="Huang L."/>
        </authorList>
    </citation>
    <scope>NUCLEOTIDE SEQUENCE [LARGE SCALE GENOMIC DNA]</scope>
    <source>
        <strain evidence="6 7">SXYLt</strain>
    </source>
</reference>
<evidence type="ECO:0000256" key="4">
    <source>
        <dbReference type="ARBA" id="ARBA00047684"/>
    </source>
</evidence>
<name>A0A423WXF9_9PEZI</name>
<dbReference type="CDD" id="cd20298">
    <property type="entry name" value="cupin_UAH"/>
    <property type="match status" value="1"/>
</dbReference>
<keyword evidence="3" id="KW-0456">Lyase</keyword>
<comment type="catalytic activity">
    <reaction evidence="4">
        <text>(S)-ureidoglycolate = urea + glyoxylate</text>
        <dbReference type="Rhea" id="RHEA:11304"/>
        <dbReference type="ChEBI" id="CHEBI:16199"/>
        <dbReference type="ChEBI" id="CHEBI:36655"/>
        <dbReference type="ChEBI" id="CHEBI:57296"/>
        <dbReference type="EC" id="4.3.2.3"/>
    </reaction>
</comment>
<feature type="compositionally biased region" description="Basic residues" evidence="5">
    <location>
        <begin position="43"/>
        <end position="53"/>
    </location>
</feature>
<dbReference type="Gene3D" id="2.60.120.480">
    <property type="entry name" value="Ureidoglycolate hydrolase"/>
    <property type="match status" value="1"/>
</dbReference>
<keyword evidence="7" id="KW-1185">Reference proteome</keyword>
<dbReference type="GO" id="GO:0050385">
    <property type="term" value="F:ureidoglycolate lyase activity"/>
    <property type="evidence" value="ECO:0007669"/>
    <property type="project" value="UniProtKB-EC"/>
</dbReference>
<dbReference type="InterPro" id="IPR024060">
    <property type="entry name" value="Ureidoglycolate_lyase_dom_sf"/>
</dbReference>
<keyword evidence="2" id="KW-0659">Purine metabolism</keyword>